<dbReference type="GO" id="GO:0016887">
    <property type="term" value="F:ATP hydrolysis activity"/>
    <property type="evidence" value="ECO:0007669"/>
    <property type="project" value="InterPro"/>
</dbReference>
<dbReference type="SMART" id="SM00382">
    <property type="entry name" value="AAA"/>
    <property type="match status" value="1"/>
</dbReference>
<sequence>MNVSSISRYGEVINPEVYGLHAISDPRQDEGAIVVEDLVKSFNGVEILKGVSLSIRPGDFATILGPSGSGKTTILRCLAGLEDPDRGRIYLNGKLVFDAEKGINSPTHRRRLGMIFQNYALWPHMTVLQHVLFPLKHRGEGKNVEKAREALKLVDLTEHADKFPHQLSGGQQQRVAVARAIVADPKVLLMDEPLSNLDVQLRRQLRDELKAAHLRCGATSVFVTHDQAEAFALSDYLIVMRDGKIEQQDIASNLRLHPRNVFIAEFLGYENLISGQDLRRICSAVEGTVEPGAHYAVGATALRPSDPKDGDCLRIDGCVLDSSSYDGLIHTHSFTIGDTRLEVKALEDFYSASQAGPMSLWLKRSDIIRIEANN</sequence>
<dbReference type="InterPro" id="IPR027417">
    <property type="entry name" value="P-loop_NTPase"/>
</dbReference>
<dbReference type="PROSITE" id="PS50893">
    <property type="entry name" value="ABC_TRANSPORTER_2"/>
    <property type="match status" value="1"/>
</dbReference>
<dbReference type="Pfam" id="PF00005">
    <property type="entry name" value="ABC_tran"/>
    <property type="match status" value="1"/>
</dbReference>
<proteinExistence type="inferred from homology"/>
<keyword evidence="3" id="KW-0547">Nucleotide-binding</keyword>
<dbReference type="PANTHER" id="PTHR42781">
    <property type="entry name" value="SPERMIDINE/PUTRESCINE IMPORT ATP-BINDING PROTEIN POTA"/>
    <property type="match status" value="1"/>
</dbReference>
<reference evidence="6" key="1">
    <citation type="submission" date="2006-06" db="EMBL/GenBank/DDBJ databases">
        <title>Complete sequence of chromosome of Chelativorans sp. BNC1.</title>
        <authorList>
            <consortium name="US DOE Joint Genome Institute"/>
            <person name="Copeland A."/>
            <person name="Lucas S."/>
            <person name="Lapidus A."/>
            <person name="Barry K."/>
            <person name="Detter J.C."/>
            <person name="Glavina del Rio T."/>
            <person name="Hammon N."/>
            <person name="Israni S."/>
            <person name="Dalin E."/>
            <person name="Tice H."/>
            <person name="Pitluck S."/>
            <person name="Chertkov O."/>
            <person name="Brettin T."/>
            <person name="Bruce D."/>
            <person name="Han C."/>
            <person name="Tapia R."/>
            <person name="Gilna P."/>
            <person name="Schmutz J."/>
            <person name="Larimer F."/>
            <person name="Land M."/>
            <person name="Hauser L."/>
            <person name="Kyrpides N."/>
            <person name="Mikhailova N."/>
            <person name="Richardson P."/>
        </authorList>
    </citation>
    <scope>NUCLEOTIDE SEQUENCE</scope>
    <source>
        <strain evidence="6">BNC1</strain>
    </source>
</reference>
<evidence type="ECO:0000313" key="6">
    <source>
        <dbReference type="EMBL" id="ABG64036.1"/>
    </source>
</evidence>
<dbReference type="OrthoDB" id="9802264at2"/>
<dbReference type="InterPro" id="IPR017871">
    <property type="entry name" value="ABC_transporter-like_CS"/>
</dbReference>
<dbReference type="eggNOG" id="COG3842">
    <property type="taxonomic scope" value="Bacteria"/>
</dbReference>
<organism evidence="6">
    <name type="scientific">Chelativorans sp. (strain BNC1)</name>
    <dbReference type="NCBI Taxonomy" id="266779"/>
    <lineage>
        <taxon>Bacteria</taxon>
        <taxon>Pseudomonadati</taxon>
        <taxon>Pseudomonadota</taxon>
        <taxon>Alphaproteobacteria</taxon>
        <taxon>Hyphomicrobiales</taxon>
        <taxon>Phyllobacteriaceae</taxon>
        <taxon>Chelativorans</taxon>
    </lineage>
</organism>
<dbReference type="Gene3D" id="3.40.50.300">
    <property type="entry name" value="P-loop containing nucleotide triphosphate hydrolases"/>
    <property type="match status" value="1"/>
</dbReference>
<dbReference type="InterPro" id="IPR003439">
    <property type="entry name" value="ABC_transporter-like_ATP-bd"/>
</dbReference>
<evidence type="ECO:0000256" key="4">
    <source>
        <dbReference type="ARBA" id="ARBA00022840"/>
    </source>
</evidence>
<keyword evidence="2" id="KW-0813">Transport</keyword>
<dbReference type="PROSITE" id="PS00211">
    <property type="entry name" value="ABC_TRANSPORTER_1"/>
    <property type="match status" value="1"/>
</dbReference>
<accession>Q11EY9</accession>
<dbReference type="PANTHER" id="PTHR42781:SF4">
    <property type="entry name" value="SPERMIDINE_PUTRESCINE IMPORT ATP-BINDING PROTEIN POTA"/>
    <property type="match status" value="1"/>
</dbReference>
<evidence type="ECO:0000256" key="2">
    <source>
        <dbReference type="ARBA" id="ARBA00022448"/>
    </source>
</evidence>
<dbReference type="GO" id="GO:0005524">
    <property type="term" value="F:ATP binding"/>
    <property type="evidence" value="ECO:0007669"/>
    <property type="project" value="UniProtKB-KW"/>
</dbReference>
<dbReference type="FunFam" id="3.40.50.300:FF:000425">
    <property type="entry name" value="Probable ABC transporter, ATP-binding subunit"/>
    <property type="match status" value="1"/>
</dbReference>
<dbReference type="InterPro" id="IPR050093">
    <property type="entry name" value="ABC_SmlMolc_Importer"/>
</dbReference>
<keyword evidence="4" id="KW-0067">ATP-binding</keyword>
<dbReference type="GO" id="GO:0015697">
    <property type="term" value="P:quaternary ammonium group transport"/>
    <property type="evidence" value="ECO:0007669"/>
    <property type="project" value="UniProtKB-ARBA"/>
</dbReference>
<dbReference type="EMBL" id="CP000390">
    <property type="protein sequence ID" value="ABG64036.1"/>
    <property type="molecule type" value="Genomic_DNA"/>
</dbReference>
<dbReference type="STRING" id="266779.Meso_2659"/>
<name>Q11EY9_CHESB</name>
<protein>
    <submittedName>
        <fullName evidence="6">ABC transporter related protein</fullName>
    </submittedName>
</protein>
<evidence type="ECO:0000256" key="1">
    <source>
        <dbReference type="ARBA" id="ARBA00005417"/>
    </source>
</evidence>
<dbReference type="InterPro" id="IPR003593">
    <property type="entry name" value="AAA+_ATPase"/>
</dbReference>
<evidence type="ECO:0000256" key="3">
    <source>
        <dbReference type="ARBA" id="ARBA00022741"/>
    </source>
</evidence>
<feature type="domain" description="ABC transporter" evidence="5">
    <location>
        <begin position="33"/>
        <end position="267"/>
    </location>
</feature>
<dbReference type="AlphaFoldDB" id="Q11EY9"/>
<evidence type="ECO:0000259" key="5">
    <source>
        <dbReference type="PROSITE" id="PS50893"/>
    </source>
</evidence>
<comment type="similarity">
    <text evidence="1">Belongs to the ABC transporter superfamily.</text>
</comment>
<dbReference type="KEGG" id="mes:Meso_2659"/>
<dbReference type="SUPFAM" id="SSF52540">
    <property type="entry name" value="P-loop containing nucleoside triphosphate hydrolases"/>
    <property type="match status" value="1"/>
</dbReference>
<dbReference type="HOGENOM" id="CLU_000604_1_1_5"/>
<gene>
    <name evidence="6" type="ordered locus">Meso_2659</name>
</gene>